<dbReference type="Gene3D" id="3.60.40.10">
    <property type="entry name" value="PPM-type phosphatase domain"/>
    <property type="match status" value="1"/>
</dbReference>
<organism evidence="3 4">
    <name type="scientific">Pullulanibacillus camelliae</name>
    <dbReference type="NCBI Taxonomy" id="1707096"/>
    <lineage>
        <taxon>Bacteria</taxon>
        <taxon>Bacillati</taxon>
        <taxon>Bacillota</taxon>
        <taxon>Bacilli</taxon>
        <taxon>Bacillales</taxon>
        <taxon>Sporolactobacillaceae</taxon>
        <taxon>Pullulanibacillus</taxon>
    </lineage>
</organism>
<dbReference type="PANTHER" id="PTHR43156">
    <property type="entry name" value="STAGE II SPORULATION PROTEIN E-RELATED"/>
    <property type="match status" value="1"/>
</dbReference>
<dbReference type="AlphaFoldDB" id="A0A8J2VL48"/>
<dbReference type="GO" id="GO:0016791">
    <property type="term" value="F:phosphatase activity"/>
    <property type="evidence" value="ECO:0007669"/>
    <property type="project" value="TreeGrafter"/>
</dbReference>
<dbReference type="InterPro" id="IPR001932">
    <property type="entry name" value="PPM-type_phosphatase-like_dom"/>
</dbReference>
<dbReference type="PANTHER" id="PTHR43156:SF2">
    <property type="entry name" value="STAGE II SPORULATION PROTEIN E"/>
    <property type="match status" value="1"/>
</dbReference>
<keyword evidence="4" id="KW-1185">Reference proteome</keyword>
<dbReference type="RefSeq" id="WP_188688608.1">
    <property type="nucleotide sequence ID" value="NZ_BMIR01000001.1"/>
</dbReference>
<dbReference type="Proteomes" id="UP000628775">
    <property type="component" value="Unassembled WGS sequence"/>
</dbReference>
<evidence type="ECO:0000256" key="1">
    <source>
        <dbReference type="ARBA" id="ARBA00022801"/>
    </source>
</evidence>
<keyword evidence="1" id="KW-0378">Hydrolase</keyword>
<evidence type="ECO:0000313" key="3">
    <source>
        <dbReference type="EMBL" id="GGE29755.1"/>
    </source>
</evidence>
<evidence type="ECO:0000313" key="4">
    <source>
        <dbReference type="Proteomes" id="UP000628775"/>
    </source>
</evidence>
<sequence>MYHGKFTAPHPDGSSHALDPFLQREIKLAKNIQSTLLNGEVPTFNGGEVSGSSLPARLIGGDYYDFYPLVNGKMRIVIGDVMGKGIPAAMLMILTRGAFRSASESTKGPGDTLRAMNQALFKDLRALGSFVTLFCADWDPKHYMLTYANAGHNMPLHISGSTGNIQTLSKVKGALVGGIPNLVYTEEQMHLDKGDMVFFYTDGIVEAQNTEQEQFKLERLIQILQENKDKSAEELQESVLSSIHTFTEGLPQKDDITMVTLKITSDNSDITSLNSPVI</sequence>
<dbReference type="SMART" id="SM00331">
    <property type="entry name" value="PP2C_SIG"/>
    <property type="match status" value="1"/>
</dbReference>
<comment type="caution">
    <text evidence="3">The sequence shown here is derived from an EMBL/GenBank/DDBJ whole genome shotgun (WGS) entry which is preliminary data.</text>
</comment>
<reference evidence="3" key="1">
    <citation type="journal article" date="2014" name="Int. J. Syst. Evol. Microbiol.">
        <title>Complete genome sequence of Corynebacterium casei LMG S-19264T (=DSM 44701T), isolated from a smear-ripened cheese.</title>
        <authorList>
            <consortium name="US DOE Joint Genome Institute (JGI-PGF)"/>
            <person name="Walter F."/>
            <person name="Albersmeier A."/>
            <person name="Kalinowski J."/>
            <person name="Ruckert C."/>
        </authorList>
    </citation>
    <scope>NUCLEOTIDE SEQUENCE</scope>
    <source>
        <strain evidence="3">CGMCC 1.15371</strain>
    </source>
</reference>
<evidence type="ECO:0000259" key="2">
    <source>
        <dbReference type="SMART" id="SM00331"/>
    </source>
</evidence>
<dbReference type="InterPro" id="IPR036457">
    <property type="entry name" value="PPM-type-like_dom_sf"/>
</dbReference>
<reference evidence="3" key="2">
    <citation type="submission" date="2020-09" db="EMBL/GenBank/DDBJ databases">
        <authorList>
            <person name="Sun Q."/>
            <person name="Zhou Y."/>
        </authorList>
    </citation>
    <scope>NUCLEOTIDE SEQUENCE</scope>
    <source>
        <strain evidence="3">CGMCC 1.15371</strain>
    </source>
</reference>
<proteinExistence type="predicted"/>
<gene>
    <name evidence="3" type="ORF">GCM10011391_05360</name>
</gene>
<dbReference type="Pfam" id="PF07228">
    <property type="entry name" value="SpoIIE"/>
    <property type="match status" value="1"/>
</dbReference>
<protein>
    <recommendedName>
        <fullName evidence="2">PPM-type phosphatase domain-containing protein</fullName>
    </recommendedName>
</protein>
<dbReference type="InterPro" id="IPR052016">
    <property type="entry name" value="Bact_Sigma-Reg"/>
</dbReference>
<dbReference type="EMBL" id="BMIR01000001">
    <property type="protein sequence ID" value="GGE29755.1"/>
    <property type="molecule type" value="Genomic_DNA"/>
</dbReference>
<accession>A0A8J2VL48</accession>
<dbReference type="SUPFAM" id="SSF81606">
    <property type="entry name" value="PP2C-like"/>
    <property type="match status" value="1"/>
</dbReference>
<name>A0A8J2VL48_9BACL</name>
<feature type="domain" description="PPM-type phosphatase" evidence="2">
    <location>
        <begin position="44"/>
        <end position="263"/>
    </location>
</feature>